<evidence type="ECO:0000313" key="1">
    <source>
        <dbReference type="EMBL" id="GAU09880.1"/>
    </source>
</evidence>
<dbReference type="EMBL" id="BDFE01000020">
    <property type="protein sequence ID" value="GAU09880.1"/>
    <property type="molecule type" value="Genomic_DNA"/>
</dbReference>
<gene>
    <name evidence="1" type="ORF">DPF_2616</name>
</gene>
<organism evidence="1 2">
    <name type="scientific">Desulfoplanes formicivorans</name>
    <dbReference type="NCBI Taxonomy" id="1592317"/>
    <lineage>
        <taxon>Bacteria</taxon>
        <taxon>Pseudomonadati</taxon>
        <taxon>Thermodesulfobacteriota</taxon>
        <taxon>Desulfovibrionia</taxon>
        <taxon>Desulfovibrionales</taxon>
        <taxon>Desulfoplanaceae</taxon>
        <taxon>Desulfoplanes</taxon>
    </lineage>
</organism>
<comment type="caution">
    <text evidence="1">The sequence shown here is derived from an EMBL/GenBank/DDBJ whole genome shotgun (WGS) entry which is preliminary data.</text>
</comment>
<dbReference type="STRING" id="1592317.DPF_2616"/>
<accession>A0A194AKW0</accession>
<proteinExistence type="predicted"/>
<protein>
    <submittedName>
        <fullName evidence="1">Uncharacterized protein</fullName>
    </submittedName>
</protein>
<keyword evidence="2" id="KW-1185">Reference proteome</keyword>
<reference evidence="2" key="1">
    <citation type="submission" date="2016-06" db="EMBL/GenBank/DDBJ databases">
        <title>Draft genome sequence of Desulfoplanes formicivorans strain Pf12B.</title>
        <authorList>
            <person name="Watanabe M."/>
            <person name="Kojima H."/>
            <person name="Fukui M."/>
        </authorList>
    </citation>
    <scope>NUCLEOTIDE SEQUENCE [LARGE SCALE GENOMIC DNA]</scope>
    <source>
        <strain evidence="2">Pf12B</strain>
    </source>
</reference>
<dbReference type="AlphaFoldDB" id="A0A194AKW0"/>
<dbReference type="Proteomes" id="UP000095200">
    <property type="component" value="Unassembled WGS sequence"/>
</dbReference>
<evidence type="ECO:0000313" key="2">
    <source>
        <dbReference type="Proteomes" id="UP000095200"/>
    </source>
</evidence>
<name>A0A194AKW0_9BACT</name>
<sequence length="69" mass="7930">MGWRTMAEWECIQGKRIPERDVLQGLRKNTQGSVPVATGRNMDPAHKSFLGTMKFRGLWKNIPEKSTEK</sequence>